<proteinExistence type="predicted"/>
<dbReference type="PANTHER" id="PTHR31616">
    <property type="entry name" value="TREHALASE"/>
    <property type="match status" value="1"/>
</dbReference>
<evidence type="ECO:0000313" key="3">
    <source>
        <dbReference type="EMBL" id="QSB12650.1"/>
    </source>
</evidence>
<dbReference type="KEGG" id="nhy:JQS43_13140"/>
<gene>
    <name evidence="3" type="ORF">JQS43_13140</name>
</gene>
<reference evidence="3" key="1">
    <citation type="submission" date="2021-02" db="EMBL/GenBank/DDBJ databases">
        <title>Natrosporangium hydrolyticum gen. nov., sp. nov, a haloalkaliphilic actinobacterium from a soda solonchak soil.</title>
        <authorList>
            <person name="Sorokin D.Y."/>
            <person name="Khijniak T.V."/>
            <person name="Zakharycheva A.P."/>
            <person name="Boueva O.V."/>
            <person name="Ariskina E.V."/>
            <person name="Hahnke R.L."/>
            <person name="Bunk B."/>
            <person name="Sproer C."/>
            <person name="Schumann P."/>
            <person name="Evtushenko L.I."/>
            <person name="Kublanov I.V."/>
        </authorList>
    </citation>
    <scope>NUCLEOTIDE SEQUENCE</scope>
    <source>
        <strain evidence="3">DSM 106523</strain>
    </source>
</reference>
<dbReference type="Proteomes" id="UP000662857">
    <property type="component" value="Chromosome"/>
</dbReference>
<dbReference type="InterPro" id="IPR008928">
    <property type="entry name" value="6-hairpin_glycosidase_sf"/>
</dbReference>
<dbReference type="SUPFAM" id="SSF48208">
    <property type="entry name" value="Six-hairpin glycosidases"/>
    <property type="match status" value="1"/>
</dbReference>
<name>A0A895YEK2_9ACTN</name>
<dbReference type="Pfam" id="PF00723">
    <property type="entry name" value="Glyco_hydro_15"/>
    <property type="match status" value="1"/>
</dbReference>
<evidence type="ECO:0000313" key="4">
    <source>
        <dbReference type="Proteomes" id="UP000662857"/>
    </source>
</evidence>
<keyword evidence="4" id="KW-1185">Reference proteome</keyword>
<accession>A0A895YEK2</accession>
<feature type="domain" description="GH15-like" evidence="1">
    <location>
        <begin position="208"/>
        <end position="577"/>
    </location>
</feature>
<sequence>MGRDGGISWLCVPRFDSPPVFCGLLDHERGGVLRIAPTAPAHTRQYYLDDTGVLVTEFETDTGVLSVTDAFVLADGADLSGAPAGRGELVRALQVPHGDLEVELVLSARGQVDVARSAGGLRINSSACPDVTLQVGASAPLAGTRTTWRLRTGDRVYVWLRWKDQQHSLNLDLDQGGPSNAAEAAERLASTIGDWQRWSERIRYDGPQPELVRRSAITLKMLDYAEDGAIVAAPTSSLPEEIGGERNWDYRFTWIRDAAFSVYALRQLGLGAEADHFLSWVLDMVDREGEPRVLYDLDGGQPSRERIDAELAGYRGSNPVRWGNAAADQTQHDVYGEILDCAHQRVSNGYGLDPGLWQWLARLANLARERWQQPDHGIWEVRSAARPFTYSVAMCQVALERAARIADQLDLPGDRAGWEREATAIRRAILEQAWDPKQEAITEQLGSPEDGASSALDASVLALPLRQVISGAHPAMVSTTRAVVDRLGAGDGLLYRYLVDDSPDGLAGHEGAFLLCSFWLADNWTRQGRIDEAGQLYESLCARANPLGLLPEQIDPTTGAFLGNFPQAFSHVGVITSGLNLAEALRKDRAETEA</sequence>
<dbReference type="EMBL" id="CP070499">
    <property type="protein sequence ID" value="QSB12650.1"/>
    <property type="molecule type" value="Genomic_DNA"/>
</dbReference>
<protein>
    <submittedName>
        <fullName evidence="3">Glycoside hydrolase family 15 protein</fullName>
    </submittedName>
</protein>
<evidence type="ECO:0000259" key="1">
    <source>
        <dbReference type="Pfam" id="PF00723"/>
    </source>
</evidence>
<dbReference type="Pfam" id="PF19291">
    <property type="entry name" value="TREH_N"/>
    <property type="match status" value="1"/>
</dbReference>
<dbReference type="InterPro" id="IPR045582">
    <property type="entry name" value="Trehalase-like_N"/>
</dbReference>
<feature type="domain" description="Trehalase-like N-terminal" evidence="2">
    <location>
        <begin position="4"/>
        <end position="129"/>
    </location>
</feature>
<dbReference type="Gene3D" id="1.50.10.10">
    <property type="match status" value="1"/>
</dbReference>
<organism evidence="3 4">
    <name type="scientific">Natronosporangium hydrolyticum</name>
    <dbReference type="NCBI Taxonomy" id="2811111"/>
    <lineage>
        <taxon>Bacteria</taxon>
        <taxon>Bacillati</taxon>
        <taxon>Actinomycetota</taxon>
        <taxon>Actinomycetes</taxon>
        <taxon>Micromonosporales</taxon>
        <taxon>Micromonosporaceae</taxon>
        <taxon>Natronosporangium</taxon>
    </lineage>
</organism>
<dbReference type="AlphaFoldDB" id="A0A895YEK2"/>
<dbReference type="GO" id="GO:0005975">
    <property type="term" value="P:carbohydrate metabolic process"/>
    <property type="evidence" value="ECO:0007669"/>
    <property type="project" value="InterPro"/>
</dbReference>
<keyword evidence="3" id="KW-0378">Hydrolase</keyword>
<dbReference type="InterPro" id="IPR011613">
    <property type="entry name" value="GH15-like"/>
</dbReference>
<dbReference type="PANTHER" id="PTHR31616:SF0">
    <property type="entry name" value="GLUCAN 1,4-ALPHA-GLUCOSIDASE"/>
    <property type="match status" value="1"/>
</dbReference>
<dbReference type="InterPro" id="IPR012341">
    <property type="entry name" value="6hp_glycosidase-like_sf"/>
</dbReference>
<dbReference type="GO" id="GO:0004553">
    <property type="term" value="F:hydrolase activity, hydrolyzing O-glycosyl compounds"/>
    <property type="evidence" value="ECO:0007669"/>
    <property type="project" value="UniProtKB-ARBA"/>
</dbReference>
<evidence type="ECO:0000259" key="2">
    <source>
        <dbReference type="Pfam" id="PF19291"/>
    </source>
</evidence>